<organism evidence="2 3">
    <name type="scientific">Limibacillus halophilus</name>
    <dbReference type="NCBI Taxonomy" id="1579333"/>
    <lineage>
        <taxon>Bacteria</taxon>
        <taxon>Pseudomonadati</taxon>
        <taxon>Pseudomonadota</taxon>
        <taxon>Alphaproteobacteria</taxon>
        <taxon>Rhodospirillales</taxon>
        <taxon>Rhodovibrionaceae</taxon>
        <taxon>Limibacillus</taxon>
    </lineage>
</organism>
<dbReference type="RefSeq" id="WP_183415828.1">
    <property type="nucleotide sequence ID" value="NZ_JACHXA010000003.1"/>
</dbReference>
<gene>
    <name evidence="2" type="ORF">FHR98_001293</name>
</gene>
<dbReference type="Proteomes" id="UP000581135">
    <property type="component" value="Unassembled WGS sequence"/>
</dbReference>
<dbReference type="EMBL" id="JACHXA010000003">
    <property type="protein sequence ID" value="MBB3065014.1"/>
    <property type="molecule type" value="Genomic_DNA"/>
</dbReference>
<comment type="caution">
    <text evidence="2">The sequence shown here is derived from an EMBL/GenBank/DDBJ whole genome shotgun (WGS) entry which is preliminary data.</text>
</comment>
<protein>
    <submittedName>
        <fullName evidence="2">Putative sterol carrier protein</fullName>
    </submittedName>
</protein>
<dbReference type="AlphaFoldDB" id="A0A839STC8"/>
<evidence type="ECO:0000313" key="3">
    <source>
        <dbReference type="Proteomes" id="UP000581135"/>
    </source>
</evidence>
<dbReference type="InterPro" id="IPR036527">
    <property type="entry name" value="SCP2_sterol-bd_dom_sf"/>
</dbReference>
<dbReference type="InterPro" id="IPR003033">
    <property type="entry name" value="SCP2_sterol-bd_dom"/>
</dbReference>
<reference evidence="2 3" key="1">
    <citation type="submission" date="2020-08" db="EMBL/GenBank/DDBJ databases">
        <title>Genomic Encyclopedia of Type Strains, Phase III (KMG-III): the genomes of soil and plant-associated and newly described type strains.</title>
        <authorList>
            <person name="Whitman W."/>
        </authorList>
    </citation>
    <scope>NUCLEOTIDE SEQUENCE [LARGE SCALE GENOMIC DNA]</scope>
    <source>
        <strain evidence="2 3">CECT 8803</strain>
    </source>
</reference>
<accession>A0A839STC8</accession>
<dbReference type="SUPFAM" id="SSF55718">
    <property type="entry name" value="SCP-like"/>
    <property type="match status" value="1"/>
</dbReference>
<dbReference type="Gene3D" id="3.30.1050.10">
    <property type="entry name" value="SCP2 sterol-binding domain"/>
    <property type="match status" value="1"/>
</dbReference>
<sequence length="101" mass="10572">MGLEPIIDKLRAVANQNPPLGYKVNFDLGDDGAVSWDGTGTTAIIENGLSGDADTTLRLSLENARKLIGGDLDPNVAFMMGKLKVEGSMGVALKVAALLED</sequence>
<proteinExistence type="predicted"/>
<name>A0A839STC8_9PROT</name>
<keyword evidence="3" id="KW-1185">Reference proteome</keyword>
<evidence type="ECO:0000259" key="1">
    <source>
        <dbReference type="Pfam" id="PF02036"/>
    </source>
</evidence>
<feature type="domain" description="SCP2" evidence="1">
    <location>
        <begin position="42"/>
        <end position="100"/>
    </location>
</feature>
<evidence type="ECO:0000313" key="2">
    <source>
        <dbReference type="EMBL" id="MBB3065014.1"/>
    </source>
</evidence>
<dbReference type="Pfam" id="PF02036">
    <property type="entry name" value="SCP2"/>
    <property type="match status" value="1"/>
</dbReference>